<organism evidence="2">
    <name type="scientific">Diabrotica virgifera virgifera</name>
    <name type="common">western corn rootworm</name>
    <dbReference type="NCBI Taxonomy" id="50390"/>
    <lineage>
        <taxon>Eukaryota</taxon>
        <taxon>Metazoa</taxon>
        <taxon>Ecdysozoa</taxon>
        <taxon>Arthropoda</taxon>
        <taxon>Hexapoda</taxon>
        <taxon>Insecta</taxon>
        <taxon>Pterygota</taxon>
        <taxon>Neoptera</taxon>
        <taxon>Endopterygota</taxon>
        <taxon>Coleoptera</taxon>
        <taxon>Polyphaga</taxon>
        <taxon>Cucujiformia</taxon>
        <taxon>Chrysomeloidea</taxon>
        <taxon>Chrysomelidae</taxon>
        <taxon>Galerucinae</taxon>
        <taxon>Diabroticina</taxon>
        <taxon>Diabroticites</taxon>
        <taxon>Diabrotica</taxon>
    </lineage>
</organism>
<sequence>MALKVCLIFVAIFIAGNVSALTKETLHMVVKLKNVETDQLVGVDTTNEGSNAVYAKEGLKYYDWILEPDCFPGTKKPSYRLSLANDTNFRWNRRGGCTSNDTDLIIYNLGTETNYNNYKYNYNYNYDFVYNPDIDTITVCDNNCIYVEPTTKELKYANKCDDKDNRFNILFKELRVHTSTSKINLDCFN</sequence>
<feature type="chain" id="PRO_5028319039" evidence="1">
    <location>
        <begin position="21"/>
        <end position="189"/>
    </location>
</feature>
<gene>
    <name evidence="2" type="primary">LOC114348715</name>
</gene>
<evidence type="ECO:0000313" key="2">
    <source>
        <dbReference type="RefSeq" id="XP_028155024.1"/>
    </source>
</evidence>
<proteinExistence type="predicted"/>
<reference evidence="2" key="1">
    <citation type="submission" date="2025-08" db="UniProtKB">
        <authorList>
            <consortium name="RefSeq"/>
        </authorList>
    </citation>
    <scope>IDENTIFICATION</scope>
    <source>
        <tissue evidence="2">Whole insect</tissue>
    </source>
</reference>
<dbReference type="AlphaFoldDB" id="A0A6P7H098"/>
<dbReference type="RefSeq" id="XP_028155024.1">
    <property type="nucleotide sequence ID" value="XM_028299223.1"/>
</dbReference>
<feature type="signal peptide" evidence="1">
    <location>
        <begin position="1"/>
        <end position="20"/>
    </location>
</feature>
<evidence type="ECO:0000256" key="1">
    <source>
        <dbReference type="SAM" id="SignalP"/>
    </source>
</evidence>
<dbReference type="InParanoid" id="A0A6P7H098"/>
<keyword evidence="1" id="KW-0732">Signal</keyword>
<name>A0A6P7H098_DIAVI</name>
<accession>A0A6P7H098</accession>
<protein>
    <submittedName>
        <fullName evidence="2">Uncharacterized protein LOC114348715</fullName>
    </submittedName>
</protein>